<dbReference type="Gene3D" id="1.10.3210.50">
    <property type="match status" value="1"/>
</dbReference>
<dbReference type="SMART" id="SM00471">
    <property type="entry name" value="HDc"/>
    <property type="match status" value="1"/>
</dbReference>
<dbReference type="PANTHER" id="PTHR33594">
    <property type="entry name" value="SUPERFAMILY HYDROLASE, PUTATIVE (AFU_ORTHOLOGUE AFUA_1G03035)-RELATED"/>
    <property type="match status" value="1"/>
</dbReference>
<accession>A0A1Y1YXB5</accession>
<dbReference type="InterPro" id="IPR006674">
    <property type="entry name" value="HD_domain"/>
</dbReference>
<dbReference type="EMBL" id="MCFE01000056">
    <property type="protein sequence ID" value="ORY02524.1"/>
    <property type="molecule type" value="Genomic_DNA"/>
</dbReference>
<dbReference type="CDD" id="cd00077">
    <property type="entry name" value="HDc"/>
    <property type="match status" value="1"/>
</dbReference>
<comment type="caution">
    <text evidence="2">The sequence shown here is derived from an EMBL/GenBank/DDBJ whole genome shotgun (WGS) entry which is preliminary data.</text>
</comment>
<dbReference type="OrthoDB" id="16547at2759"/>
<dbReference type="InParanoid" id="A0A1Y1YXB5"/>
<organism evidence="2 3">
    <name type="scientific">Basidiobolus meristosporus CBS 931.73</name>
    <dbReference type="NCBI Taxonomy" id="1314790"/>
    <lineage>
        <taxon>Eukaryota</taxon>
        <taxon>Fungi</taxon>
        <taxon>Fungi incertae sedis</taxon>
        <taxon>Zoopagomycota</taxon>
        <taxon>Entomophthoromycotina</taxon>
        <taxon>Basidiobolomycetes</taxon>
        <taxon>Basidiobolales</taxon>
        <taxon>Basidiobolaceae</taxon>
        <taxon>Basidiobolus</taxon>
    </lineage>
</organism>
<feature type="domain" description="HD/PDEase" evidence="1">
    <location>
        <begin position="23"/>
        <end position="146"/>
    </location>
</feature>
<sequence>MSYHELLLPKLEEFVKCYMSRYDPSHDWEHVHRVRNLALKLAHSVEGKPDFEAVEIAALLHDFNDKKYQESSEAFDVSGYLKSLGYPAELSSLVDRIVDNVSYRKELQYKALGEIDTWREGCIELHIVQDADKLDAMGAFGIMRCAAFSGSRNILLYSSQLDYMPDPKPTKDVVTPREDSCVYHFHEKLLDLKDSMKTKEGIRLAKSRHEFMLQFLEQVDMEFSLRS</sequence>
<dbReference type="Proteomes" id="UP000193498">
    <property type="component" value="Unassembled WGS sequence"/>
</dbReference>
<protein>
    <recommendedName>
        <fullName evidence="1">HD/PDEase domain-containing protein</fullName>
    </recommendedName>
</protein>
<dbReference type="InterPro" id="IPR003607">
    <property type="entry name" value="HD/PDEase_dom"/>
</dbReference>
<evidence type="ECO:0000313" key="2">
    <source>
        <dbReference type="EMBL" id="ORY02524.1"/>
    </source>
</evidence>
<evidence type="ECO:0000313" key="3">
    <source>
        <dbReference type="Proteomes" id="UP000193498"/>
    </source>
</evidence>
<dbReference type="PANTHER" id="PTHR33594:SF1">
    <property type="entry name" value="HD_PDEASE DOMAIN-CONTAINING PROTEIN"/>
    <property type="match status" value="1"/>
</dbReference>
<dbReference type="Pfam" id="PF01966">
    <property type="entry name" value="HD"/>
    <property type="match status" value="1"/>
</dbReference>
<dbReference type="STRING" id="1314790.A0A1Y1YXB5"/>
<evidence type="ECO:0000259" key="1">
    <source>
        <dbReference type="SMART" id="SM00471"/>
    </source>
</evidence>
<dbReference type="SUPFAM" id="SSF109604">
    <property type="entry name" value="HD-domain/PDEase-like"/>
    <property type="match status" value="1"/>
</dbReference>
<gene>
    <name evidence="2" type="ORF">K493DRAFT_277254</name>
</gene>
<reference evidence="2 3" key="1">
    <citation type="submission" date="2016-07" db="EMBL/GenBank/DDBJ databases">
        <title>Pervasive Adenine N6-methylation of Active Genes in Fungi.</title>
        <authorList>
            <consortium name="DOE Joint Genome Institute"/>
            <person name="Mondo S.J."/>
            <person name="Dannebaum R.O."/>
            <person name="Kuo R.C."/>
            <person name="Labutti K."/>
            <person name="Haridas S."/>
            <person name="Kuo A."/>
            <person name="Salamov A."/>
            <person name="Ahrendt S.R."/>
            <person name="Lipzen A."/>
            <person name="Sullivan W."/>
            <person name="Andreopoulos W.B."/>
            <person name="Clum A."/>
            <person name="Lindquist E."/>
            <person name="Daum C."/>
            <person name="Ramamoorthy G.K."/>
            <person name="Gryganskyi A."/>
            <person name="Culley D."/>
            <person name="Magnuson J.K."/>
            <person name="James T.Y."/>
            <person name="O'Malley M.A."/>
            <person name="Stajich J.E."/>
            <person name="Spatafora J.W."/>
            <person name="Visel A."/>
            <person name="Grigoriev I.V."/>
        </authorList>
    </citation>
    <scope>NUCLEOTIDE SEQUENCE [LARGE SCALE GENOMIC DNA]</scope>
    <source>
        <strain evidence="2 3">CBS 931.73</strain>
    </source>
</reference>
<proteinExistence type="predicted"/>
<name>A0A1Y1YXB5_9FUNG</name>
<keyword evidence="3" id="KW-1185">Reference proteome</keyword>
<dbReference type="AlphaFoldDB" id="A0A1Y1YXB5"/>